<accession>A0A0P1P3C7</accession>
<dbReference type="NCBIfam" id="TIGR00560">
    <property type="entry name" value="pgsA"/>
    <property type="match status" value="1"/>
</dbReference>
<comment type="subcellular location">
    <subcellularLocation>
        <location evidence="1">Membrane</location>
        <topology evidence="1">Multi-pass membrane protein</topology>
    </subcellularLocation>
</comment>
<evidence type="ECO:0000256" key="11">
    <source>
        <dbReference type="ARBA" id="ARBA00023136"/>
    </source>
</evidence>
<keyword evidence="9 17" id="KW-1133">Transmembrane helix</keyword>
<keyword evidence="6" id="KW-0444">Lipid biosynthesis</keyword>
<dbReference type="Proteomes" id="UP000182200">
    <property type="component" value="Unassembled WGS sequence"/>
</dbReference>
<accession>A0A0P1M4S6</accession>
<dbReference type="PANTHER" id="PTHR14269:SF62">
    <property type="entry name" value="CDP-DIACYLGLYCEROL--GLYCEROL-3-PHOSPHATE 3-PHOSPHATIDYLTRANSFERASE 1, CHLOROPLASTIC"/>
    <property type="match status" value="1"/>
</dbReference>
<evidence type="ECO:0000256" key="2">
    <source>
        <dbReference type="ARBA" id="ARBA00005042"/>
    </source>
</evidence>
<evidence type="ECO:0000313" key="21">
    <source>
        <dbReference type="Proteomes" id="UP000182200"/>
    </source>
</evidence>
<dbReference type="PROSITE" id="PS00379">
    <property type="entry name" value="CDP_ALCOHOL_P_TRANSF"/>
    <property type="match status" value="1"/>
</dbReference>
<feature type="transmembrane region" description="Helical" evidence="17">
    <location>
        <begin position="6"/>
        <end position="23"/>
    </location>
</feature>
<evidence type="ECO:0000256" key="9">
    <source>
        <dbReference type="ARBA" id="ARBA00022989"/>
    </source>
</evidence>
<proteinExistence type="inferred from homology"/>
<evidence type="ECO:0000256" key="13">
    <source>
        <dbReference type="ARBA" id="ARBA00023264"/>
    </source>
</evidence>
<dbReference type="PIRSF" id="PIRSF000847">
    <property type="entry name" value="Phos_ph_gly_syn"/>
    <property type="match status" value="1"/>
</dbReference>
<dbReference type="EMBL" id="FAOP01000004">
    <property type="protein sequence ID" value="CUU03974.1"/>
    <property type="molecule type" value="Genomic_DNA"/>
</dbReference>
<dbReference type="RefSeq" id="WP_075426707.1">
    <property type="nucleotide sequence ID" value="NZ_CZVI01000002.1"/>
</dbReference>
<evidence type="ECO:0000256" key="5">
    <source>
        <dbReference type="ARBA" id="ARBA00014944"/>
    </source>
</evidence>
<dbReference type="GO" id="GO:0046474">
    <property type="term" value="P:glycerophospholipid biosynthetic process"/>
    <property type="evidence" value="ECO:0007669"/>
    <property type="project" value="TreeGrafter"/>
</dbReference>
<accession>A0A0P1LA41</accession>
<dbReference type="EC" id="2.7.8.5" evidence="4 15"/>
<organism evidence="19 20">
    <name type="scientific">Candidatus Kryptonium thompsonii</name>
    <dbReference type="NCBI Taxonomy" id="1633631"/>
    <lineage>
        <taxon>Bacteria</taxon>
        <taxon>Pseudomonadati</taxon>
        <taxon>Candidatus Kryptoniota</taxon>
        <taxon>Candidatus Kryptonium</taxon>
    </lineage>
</organism>
<evidence type="ECO:0000256" key="3">
    <source>
        <dbReference type="ARBA" id="ARBA00010441"/>
    </source>
</evidence>
<dbReference type="STRING" id="1633631.GCA_001442925_00898"/>
<accession>A0A0S4N1C7</accession>
<dbReference type="OrthoDB" id="9785031at2"/>
<evidence type="ECO:0000256" key="12">
    <source>
        <dbReference type="ARBA" id="ARBA00023209"/>
    </source>
</evidence>
<dbReference type="GO" id="GO:0008444">
    <property type="term" value="F:CDP-diacylglycerol-glycerol-3-phosphate 3-phosphatidyltransferase activity"/>
    <property type="evidence" value="ECO:0007669"/>
    <property type="project" value="UniProtKB-UniRule"/>
</dbReference>
<evidence type="ECO:0000256" key="1">
    <source>
        <dbReference type="ARBA" id="ARBA00004141"/>
    </source>
</evidence>
<keyword evidence="7 16" id="KW-0808">Transferase</keyword>
<dbReference type="AlphaFoldDB" id="A0A0P1M4S6"/>
<comment type="similarity">
    <text evidence="3 16">Belongs to the CDP-alcohol phosphatidyltransferase class-I family.</text>
</comment>
<dbReference type="InterPro" id="IPR004570">
    <property type="entry name" value="Phosphatidylglycerol_P_synth"/>
</dbReference>
<dbReference type="InterPro" id="IPR048254">
    <property type="entry name" value="CDP_ALCOHOL_P_TRANSF_CS"/>
</dbReference>
<dbReference type="InterPro" id="IPR043130">
    <property type="entry name" value="CDP-OH_PTrfase_TM_dom"/>
</dbReference>
<sequence>MALPNHLTVLRIILSPIFVVLFLSENVFFKQLSLLVYVIAALTDWYDGWIARKFGRVTPWGRFMDPLADKILTSSAFISFASLGLVETWMVVTIVIRDILITLLRSYAELKNKPVITTKGAKAKTFIQMSFIYYLLFAYVTDLSFKGVNFKLSLLNPTLIYWVMLFVTLITLWTGVAYLYDNWKIIKTFYVAAGKRASESA</sequence>
<dbReference type="PANTHER" id="PTHR14269">
    <property type="entry name" value="CDP-DIACYLGLYCEROL--GLYCEROL-3-PHOSPHATE 3-PHOSPHATIDYLTRANSFERASE-RELATED"/>
    <property type="match status" value="1"/>
</dbReference>
<dbReference type="EMBL" id="CZVI01000002">
    <property type="protein sequence ID" value="CUS79572.1"/>
    <property type="molecule type" value="Genomic_DNA"/>
</dbReference>
<reference evidence="18 21" key="2">
    <citation type="submission" date="2015-11" db="EMBL/GenBank/DDBJ databases">
        <authorList>
            <person name="Varghese N."/>
        </authorList>
    </citation>
    <scope>NUCLEOTIDE SEQUENCE [LARGE SCALE GENOMIC DNA]</scope>
    <source>
        <strain evidence="18 21">JGI-8</strain>
    </source>
</reference>
<reference evidence="19 20" key="1">
    <citation type="submission" date="2015-11" db="EMBL/GenBank/DDBJ databases">
        <authorList>
            <person name="Zhang Y."/>
            <person name="Guo Z."/>
        </authorList>
    </citation>
    <scope>NUCLEOTIDE SEQUENCE [LARGE SCALE GENOMIC DNA]</scope>
    <source>
        <strain evidence="19">JGI-4</strain>
    </source>
</reference>
<dbReference type="InterPro" id="IPR000462">
    <property type="entry name" value="CDP-OH_P_trans"/>
</dbReference>
<accession>A0A0P1PA75</accession>
<dbReference type="GO" id="GO:0016020">
    <property type="term" value="C:membrane"/>
    <property type="evidence" value="ECO:0007669"/>
    <property type="project" value="UniProtKB-SubCell"/>
</dbReference>
<evidence type="ECO:0000256" key="15">
    <source>
        <dbReference type="NCBIfam" id="TIGR00560"/>
    </source>
</evidence>
<feature type="transmembrane region" description="Helical" evidence="17">
    <location>
        <begin position="71"/>
        <end position="100"/>
    </location>
</feature>
<evidence type="ECO:0000256" key="14">
    <source>
        <dbReference type="ARBA" id="ARBA00048586"/>
    </source>
</evidence>
<evidence type="ECO:0000256" key="17">
    <source>
        <dbReference type="SAM" id="Phobius"/>
    </source>
</evidence>
<evidence type="ECO:0000256" key="16">
    <source>
        <dbReference type="RuleBase" id="RU003750"/>
    </source>
</evidence>
<dbReference type="InterPro" id="IPR050324">
    <property type="entry name" value="CDP-alcohol_PTase-I"/>
</dbReference>
<protein>
    <recommendedName>
        <fullName evidence="5 15">CDP-diacylglycerol--glycerol-3-phosphate 3-phosphatidyltransferase</fullName>
        <ecNumber evidence="4 15">2.7.8.5</ecNumber>
    </recommendedName>
</protein>
<dbReference type="Gene3D" id="1.20.120.1760">
    <property type="match status" value="1"/>
</dbReference>
<keyword evidence="21" id="KW-1185">Reference proteome</keyword>
<evidence type="ECO:0000256" key="8">
    <source>
        <dbReference type="ARBA" id="ARBA00022692"/>
    </source>
</evidence>
<evidence type="ECO:0000313" key="20">
    <source>
        <dbReference type="Proteomes" id="UP000182011"/>
    </source>
</evidence>
<feature type="transmembrane region" description="Helical" evidence="17">
    <location>
        <begin position="159"/>
        <end position="180"/>
    </location>
</feature>
<accession>A0A0P1M553</accession>
<evidence type="ECO:0000256" key="4">
    <source>
        <dbReference type="ARBA" id="ARBA00013170"/>
    </source>
</evidence>
<gene>
    <name evidence="19" type="ORF">JGI4_00899</name>
    <name evidence="18" type="ORF">JGI8_00334</name>
</gene>
<evidence type="ECO:0000256" key="6">
    <source>
        <dbReference type="ARBA" id="ARBA00022516"/>
    </source>
</evidence>
<keyword evidence="12" id="KW-0594">Phospholipid biosynthesis</keyword>
<evidence type="ECO:0000256" key="7">
    <source>
        <dbReference type="ARBA" id="ARBA00022679"/>
    </source>
</evidence>
<comment type="pathway">
    <text evidence="2">Phospholipid metabolism; phosphatidylglycerol biosynthesis; phosphatidylglycerol from CDP-diacylglycerol: step 1/2.</text>
</comment>
<feature type="transmembrane region" description="Helical" evidence="17">
    <location>
        <begin position="121"/>
        <end position="139"/>
    </location>
</feature>
<evidence type="ECO:0000256" key="10">
    <source>
        <dbReference type="ARBA" id="ARBA00023098"/>
    </source>
</evidence>
<keyword evidence="13" id="KW-1208">Phospholipid metabolism</keyword>
<evidence type="ECO:0000313" key="18">
    <source>
        <dbReference type="EMBL" id="CUS79572.1"/>
    </source>
</evidence>
<accession>A0A0P1L8D4</accession>
<keyword evidence="10" id="KW-0443">Lipid metabolism</keyword>
<name>A0A0P1M4S6_9BACT</name>
<accession>A0A0P1MCA3</accession>
<dbReference type="Pfam" id="PF01066">
    <property type="entry name" value="CDP-OH_P_transf"/>
    <property type="match status" value="1"/>
</dbReference>
<dbReference type="Proteomes" id="UP000182011">
    <property type="component" value="Unassembled WGS sequence"/>
</dbReference>
<comment type="catalytic activity">
    <reaction evidence="14">
        <text>a CDP-1,2-diacyl-sn-glycerol + sn-glycerol 3-phosphate = a 1,2-diacyl-sn-glycero-3-phospho-(1'-sn-glycero-3'-phosphate) + CMP + H(+)</text>
        <dbReference type="Rhea" id="RHEA:12593"/>
        <dbReference type="ChEBI" id="CHEBI:15378"/>
        <dbReference type="ChEBI" id="CHEBI:57597"/>
        <dbReference type="ChEBI" id="CHEBI:58332"/>
        <dbReference type="ChEBI" id="CHEBI:60110"/>
        <dbReference type="ChEBI" id="CHEBI:60377"/>
        <dbReference type="EC" id="2.7.8.5"/>
    </reaction>
</comment>
<evidence type="ECO:0000313" key="19">
    <source>
        <dbReference type="EMBL" id="CUU03974.1"/>
    </source>
</evidence>
<keyword evidence="8 17" id="KW-0812">Transmembrane</keyword>
<keyword evidence="11 17" id="KW-0472">Membrane</keyword>
<accession>A0A0P1LDS3</accession>